<feature type="transmembrane region" description="Helical" evidence="8">
    <location>
        <begin position="185"/>
        <end position="208"/>
    </location>
</feature>
<protein>
    <recommendedName>
        <fullName evidence="2">histidine kinase</fullName>
        <ecNumber evidence="2">2.7.13.3</ecNumber>
    </recommendedName>
</protein>
<keyword evidence="5 10" id="KW-0418">Kinase</keyword>
<dbReference type="EC" id="2.7.13.3" evidence="2"/>
<dbReference type="SUPFAM" id="SSF47384">
    <property type="entry name" value="Homodimeric domain of signal transducing histidine kinase"/>
    <property type="match status" value="1"/>
</dbReference>
<dbReference type="PANTHER" id="PTHR43711">
    <property type="entry name" value="TWO-COMPONENT HISTIDINE KINASE"/>
    <property type="match status" value="1"/>
</dbReference>
<dbReference type="FunFam" id="3.30.565.10:FF:000006">
    <property type="entry name" value="Sensor histidine kinase WalK"/>
    <property type="match status" value="1"/>
</dbReference>
<dbReference type="STRING" id="320483.AMF_244"/>
<evidence type="ECO:0000256" key="4">
    <source>
        <dbReference type="ARBA" id="ARBA00022679"/>
    </source>
</evidence>
<gene>
    <name evidence="10" type="primary">barA</name>
    <name evidence="10" type="ordered locus">AMF_244</name>
</gene>
<dbReference type="InterPro" id="IPR036097">
    <property type="entry name" value="HisK_dim/P_sf"/>
</dbReference>
<evidence type="ECO:0000256" key="6">
    <source>
        <dbReference type="ARBA" id="ARBA00023012"/>
    </source>
</evidence>
<dbReference type="PRINTS" id="PR00344">
    <property type="entry name" value="BCTRLSENSOR"/>
</dbReference>
<dbReference type="Gene3D" id="3.30.565.10">
    <property type="entry name" value="Histidine kinase-like ATPase, C-terminal domain"/>
    <property type="match status" value="1"/>
</dbReference>
<dbReference type="FunFam" id="1.10.287.130:FF:000001">
    <property type="entry name" value="Two-component sensor histidine kinase"/>
    <property type="match status" value="1"/>
</dbReference>
<dbReference type="InterPro" id="IPR003594">
    <property type="entry name" value="HATPase_dom"/>
</dbReference>
<sequence length="474" mass="51827">MVGCGYVLIRHFKNLSLAMLVTLFIGATWYVHVKVLERTLDMASAEDIADIGQVLSHTILDKYTDLLRTIPTHVSTDPYHVNLMIKLRAEFVQALQNLTGVTVVLHGSGGIIFTVGEGSVEGSAGGESLSEAQLAALANGDVLRGVVADGRIFTVFPIVLQDDGPKVFLQVIKNYGKLSQALRGVHGMLVIPVGVAILSCVCLVVLFYRRSARLLSSQYDANLELQEQKETAERESVSKSQFLANVSHELRTPLNSIIGFSEIIQSESLGPIGSEEYKEYINDIHQSGVHLLSLINDILDFSKAEANKLTVEFVKFDLGKIVDSSFTMVLPRAKDAKVELKKEMPEEPIVMLADPKRMKQVIINVLSNSVKFTPEGGLVKLCAEIRGEQLIVEISDTGIGIAQQDLYKVMSVFGQADSTHSRKYEGTGLGLPLSKKLVELMQGTFSIKSEPNLGTIVTLTFPHKQEGAKEGKAF</sequence>
<evidence type="ECO:0000313" key="11">
    <source>
        <dbReference type="Proteomes" id="UP000007307"/>
    </source>
</evidence>
<dbReference type="InterPro" id="IPR036890">
    <property type="entry name" value="HATPase_C_sf"/>
</dbReference>
<keyword evidence="6" id="KW-0902">Two-component regulatory system</keyword>
<evidence type="ECO:0000256" key="5">
    <source>
        <dbReference type="ARBA" id="ARBA00022777"/>
    </source>
</evidence>
<evidence type="ECO:0000259" key="9">
    <source>
        <dbReference type="PROSITE" id="PS50109"/>
    </source>
</evidence>
<dbReference type="SMART" id="SM00387">
    <property type="entry name" value="HATPase_c"/>
    <property type="match status" value="1"/>
</dbReference>
<dbReference type="InterPro" id="IPR004358">
    <property type="entry name" value="Sig_transdc_His_kin-like_C"/>
</dbReference>
<dbReference type="PROSITE" id="PS50109">
    <property type="entry name" value="HIS_KIN"/>
    <property type="match status" value="1"/>
</dbReference>
<keyword evidence="4 10" id="KW-0808">Transferase</keyword>
<keyword evidence="8" id="KW-1133">Transmembrane helix</keyword>
<dbReference type="CDD" id="cd16922">
    <property type="entry name" value="HATPase_EvgS-ArcB-TorS-like"/>
    <property type="match status" value="1"/>
</dbReference>
<dbReference type="HOGENOM" id="CLU_040413_0_0_5"/>
<dbReference type="EMBL" id="CP001079">
    <property type="protein sequence ID" value="ACM49118.1"/>
    <property type="molecule type" value="Genomic_DNA"/>
</dbReference>
<dbReference type="KEGG" id="amf:AMF_244"/>
<evidence type="ECO:0000256" key="2">
    <source>
        <dbReference type="ARBA" id="ARBA00012438"/>
    </source>
</evidence>
<accession>B9KI06</accession>
<dbReference type="SMART" id="SM00388">
    <property type="entry name" value="HisKA"/>
    <property type="match status" value="1"/>
</dbReference>
<keyword evidence="3" id="KW-0597">Phosphoprotein</keyword>
<dbReference type="CDD" id="cd00082">
    <property type="entry name" value="HisKA"/>
    <property type="match status" value="1"/>
</dbReference>
<dbReference type="Pfam" id="PF02518">
    <property type="entry name" value="HATPase_c"/>
    <property type="match status" value="1"/>
</dbReference>
<dbReference type="InterPro" id="IPR005467">
    <property type="entry name" value="His_kinase_dom"/>
</dbReference>
<dbReference type="eggNOG" id="COG5002">
    <property type="taxonomic scope" value="Bacteria"/>
</dbReference>
<organism evidence="10 11">
    <name type="scientific">Anaplasma marginale (strain Florida)</name>
    <dbReference type="NCBI Taxonomy" id="320483"/>
    <lineage>
        <taxon>Bacteria</taxon>
        <taxon>Pseudomonadati</taxon>
        <taxon>Pseudomonadota</taxon>
        <taxon>Alphaproteobacteria</taxon>
        <taxon>Rickettsiales</taxon>
        <taxon>Anaplasmataceae</taxon>
        <taxon>Anaplasma</taxon>
    </lineage>
</organism>
<dbReference type="AlphaFoldDB" id="B9KI06"/>
<dbReference type="Gene3D" id="1.10.287.130">
    <property type="match status" value="1"/>
</dbReference>
<dbReference type="Pfam" id="PF00512">
    <property type="entry name" value="HisKA"/>
    <property type="match status" value="1"/>
</dbReference>
<dbReference type="InterPro" id="IPR050736">
    <property type="entry name" value="Sensor_HK_Regulatory"/>
</dbReference>
<dbReference type="Proteomes" id="UP000007307">
    <property type="component" value="Chromosome"/>
</dbReference>
<keyword evidence="11" id="KW-1185">Reference proteome</keyword>
<keyword evidence="8" id="KW-0812">Transmembrane</keyword>
<feature type="transmembrane region" description="Helical" evidence="8">
    <location>
        <begin position="12"/>
        <end position="32"/>
    </location>
</feature>
<evidence type="ECO:0000313" key="10">
    <source>
        <dbReference type="EMBL" id="ACM49118.1"/>
    </source>
</evidence>
<evidence type="ECO:0000256" key="8">
    <source>
        <dbReference type="SAM" id="Phobius"/>
    </source>
</evidence>
<reference evidence="10 11" key="1">
    <citation type="journal article" date="2009" name="BMC Genomics">
        <title>Conservation in the face of diversity: multistrain analysis of an intracellular bacterium.</title>
        <authorList>
            <person name="Dark M.J."/>
            <person name="Herndon D.R."/>
            <person name="Kappmeyer L.S."/>
            <person name="Gonzales M.P."/>
            <person name="Nordeen E."/>
            <person name="Palmer G.H."/>
            <person name="Knowles D.P. Jr."/>
            <person name="Brayton K.A."/>
        </authorList>
    </citation>
    <scope>NUCLEOTIDE SEQUENCE [LARGE SCALE GENOMIC DNA]</scope>
    <source>
        <strain evidence="10 11">Florida</strain>
    </source>
</reference>
<dbReference type="PANTHER" id="PTHR43711:SF26">
    <property type="entry name" value="SENSOR HISTIDINE KINASE RCSC"/>
    <property type="match status" value="1"/>
</dbReference>
<comment type="catalytic activity">
    <reaction evidence="1">
        <text>ATP + protein L-histidine = ADP + protein N-phospho-L-histidine.</text>
        <dbReference type="EC" id="2.7.13.3"/>
    </reaction>
</comment>
<dbReference type="InterPro" id="IPR003661">
    <property type="entry name" value="HisK_dim/P_dom"/>
</dbReference>
<evidence type="ECO:0000256" key="3">
    <source>
        <dbReference type="ARBA" id="ARBA00022553"/>
    </source>
</evidence>
<dbReference type="SUPFAM" id="SSF55874">
    <property type="entry name" value="ATPase domain of HSP90 chaperone/DNA topoisomerase II/histidine kinase"/>
    <property type="match status" value="1"/>
</dbReference>
<evidence type="ECO:0000256" key="7">
    <source>
        <dbReference type="ARBA" id="ARBA00023136"/>
    </source>
</evidence>
<keyword evidence="7 8" id="KW-0472">Membrane</keyword>
<name>B9KI06_ANAMF</name>
<proteinExistence type="predicted"/>
<feature type="domain" description="Histidine kinase" evidence="9">
    <location>
        <begin position="245"/>
        <end position="465"/>
    </location>
</feature>
<dbReference type="GO" id="GO:0000155">
    <property type="term" value="F:phosphorelay sensor kinase activity"/>
    <property type="evidence" value="ECO:0007669"/>
    <property type="project" value="InterPro"/>
</dbReference>
<evidence type="ECO:0000256" key="1">
    <source>
        <dbReference type="ARBA" id="ARBA00000085"/>
    </source>
</evidence>